<dbReference type="Proteomes" id="UP001054889">
    <property type="component" value="Unassembled WGS sequence"/>
</dbReference>
<dbReference type="EMBL" id="BQKI01000002">
    <property type="protein sequence ID" value="GJM89860.1"/>
    <property type="molecule type" value="Genomic_DNA"/>
</dbReference>
<evidence type="ECO:0000313" key="1">
    <source>
        <dbReference type="EMBL" id="GJM89860.1"/>
    </source>
</evidence>
<name>A0AAV5BVU5_ELECO</name>
<gene>
    <name evidence="1" type="primary">ga06084</name>
    <name evidence="1" type="ORF">PR202_ga06084</name>
</gene>
<sequence length="53" mass="5622">MLTVPHGHLKSSNVLLDASLDPVLTDYALVPVVMPSIATQVMVAYKSPTTGNQ</sequence>
<protein>
    <submittedName>
        <fullName evidence="1">Uncharacterized protein</fullName>
    </submittedName>
</protein>
<proteinExistence type="predicted"/>
<dbReference type="AlphaFoldDB" id="A0AAV5BVU5"/>
<evidence type="ECO:0000313" key="2">
    <source>
        <dbReference type="Proteomes" id="UP001054889"/>
    </source>
</evidence>
<dbReference type="InterPro" id="IPR011009">
    <property type="entry name" value="Kinase-like_dom_sf"/>
</dbReference>
<reference evidence="1" key="1">
    <citation type="journal article" date="2018" name="DNA Res.">
        <title>Multiple hybrid de novo genome assembly of finger millet, an orphan allotetraploid crop.</title>
        <authorList>
            <person name="Hatakeyama M."/>
            <person name="Aluri S."/>
            <person name="Balachadran M.T."/>
            <person name="Sivarajan S.R."/>
            <person name="Patrignani A."/>
            <person name="Gruter S."/>
            <person name="Poveda L."/>
            <person name="Shimizu-Inatsugi R."/>
            <person name="Baeten J."/>
            <person name="Francoijs K.J."/>
            <person name="Nataraja K.N."/>
            <person name="Reddy Y.A.N."/>
            <person name="Phadnis S."/>
            <person name="Ravikumar R.L."/>
            <person name="Schlapbach R."/>
            <person name="Sreeman S.M."/>
            <person name="Shimizu K.K."/>
        </authorList>
    </citation>
    <scope>NUCLEOTIDE SEQUENCE</scope>
</reference>
<dbReference type="SUPFAM" id="SSF56112">
    <property type="entry name" value="Protein kinase-like (PK-like)"/>
    <property type="match status" value="1"/>
</dbReference>
<keyword evidence="2" id="KW-1185">Reference proteome</keyword>
<comment type="caution">
    <text evidence="1">The sequence shown here is derived from an EMBL/GenBank/DDBJ whole genome shotgun (WGS) entry which is preliminary data.</text>
</comment>
<accession>A0AAV5BVU5</accession>
<organism evidence="1 2">
    <name type="scientific">Eleusine coracana subsp. coracana</name>
    <dbReference type="NCBI Taxonomy" id="191504"/>
    <lineage>
        <taxon>Eukaryota</taxon>
        <taxon>Viridiplantae</taxon>
        <taxon>Streptophyta</taxon>
        <taxon>Embryophyta</taxon>
        <taxon>Tracheophyta</taxon>
        <taxon>Spermatophyta</taxon>
        <taxon>Magnoliopsida</taxon>
        <taxon>Liliopsida</taxon>
        <taxon>Poales</taxon>
        <taxon>Poaceae</taxon>
        <taxon>PACMAD clade</taxon>
        <taxon>Chloridoideae</taxon>
        <taxon>Cynodonteae</taxon>
        <taxon>Eleusininae</taxon>
        <taxon>Eleusine</taxon>
    </lineage>
</organism>
<reference evidence="1" key="2">
    <citation type="submission" date="2021-12" db="EMBL/GenBank/DDBJ databases">
        <title>Resequencing data analysis of finger millet.</title>
        <authorList>
            <person name="Hatakeyama M."/>
            <person name="Aluri S."/>
            <person name="Balachadran M.T."/>
            <person name="Sivarajan S.R."/>
            <person name="Poveda L."/>
            <person name="Shimizu-Inatsugi R."/>
            <person name="Schlapbach R."/>
            <person name="Sreeman S.M."/>
            <person name="Shimizu K.K."/>
        </authorList>
    </citation>
    <scope>NUCLEOTIDE SEQUENCE</scope>
</reference>